<dbReference type="OrthoDB" id="9777593at2"/>
<dbReference type="PANTHER" id="PTHR30383">
    <property type="entry name" value="THIOESTERASE 1/PROTEASE 1/LYSOPHOSPHOLIPASE L1"/>
    <property type="match status" value="1"/>
</dbReference>
<dbReference type="RefSeq" id="WP_161258936.1">
    <property type="nucleotide sequence ID" value="NZ_WXEY01000013.1"/>
</dbReference>
<protein>
    <recommendedName>
        <fullName evidence="1">SGNH hydrolase-type esterase domain-containing protein</fullName>
    </recommendedName>
</protein>
<organism evidence="2 3">
    <name type="scientific">Heliomicrobium undosum</name>
    <dbReference type="NCBI Taxonomy" id="121734"/>
    <lineage>
        <taxon>Bacteria</taxon>
        <taxon>Bacillati</taxon>
        <taxon>Bacillota</taxon>
        <taxon>Clostridia</taxon>
        <taxon>Eubacteriales</taxon>
        <taxon>Heliobacteriaceae</taxon>
        <taxon>Heliomicrobium</taxon>
    </lineage>
</organism>
<dbReference type="PANTHER" id="PTHR30383:SF5">
    <property type="entry name" value="SGNH HYDROLASE-TYPE ESTERASE DOMAIN-CONTAINING PROTEIN"/>
    <property type="match status" value="1"/>
</dbReference>
<accession>A0A845L5T8</accession>
<proteinExistence type="predicted"/>
<dbReference type="GO" id="GO:0004622">
    <property type="term" value="F:phosphatidylcholine lysophospholipase activity"/>
    <property type="evidence" value="ECO:0007669"/>
    <property type="project" value="TreeGrafter"/>
</dbReference>
<evidence type="ECO:0000313" key="2">
    <source>
        <dbReference type="EMBL" id="MZP30415.1"/>
    </source>
</evidence>
<keyword evidence="3" id="KW-1185">Reference proteome</keyword>
<dbReference type="AlphaFoldDB" id="A0A845L5T8"/>
<reference evidence="2 3" key="1">
    <citation type="submission" date="2020-01" db="EMBL/GenBank/DDBJ databases">
        <title>Whole-genome sequence of Heliobacterium undosum DSM 13378.</title>
        <authorList>
            <person name="Kyndt J.A."/>
            <person name="Meyer T.E."/>
        </authorList>
    </citation>
    <scope>NUCLEOTIDE SEQUENCE [LARGE SCALE GENOMIC DNA]</scope>
    <source>
        <strain evidence="2 3">DSM 13378</strain>
    </source>
</reference>
<name>A0A845L5T8_9FIRM</name>
<dbReference type="InterPro" id="IPR036514">
    <property type="entry name" value="SGNH_hydro_sf"/>
</dbReference>
<feature type="domain" description="SGNH hydrolase-type esterase" evidence="1">
    <location>
        <begin position="9"/>
        <end position="185"/>
    </location>
</feature>
<sequence>MYKHPEIFAVGDSLTWGYPYGPDDSWTAMVERELARPVINLGVNGATTDDMRRELINILPDVEPRSVVIITGGANDAYNLVSPAKSLRYYQDMVERILIARCLPVIGLTGPMSDEPFQTRLLEFRALMLDHLDEMLAPAMRQWGAQLSGHAPVIDFFPALVAADGHSLLPDLASGDCHPNRAGYAKMGEAAVAALRQIIK</sequence>
<dbReference type="InterPro" id="IPR013830">
    <property type="entry name" value="SGNH_hydro"/>
</dbReference>
<dbReference type="Gene3D" id="3.40.50.1110">
    <property type="entry name" value="SGNH hydrolase"/>
    <property type="match status" value="1"/>
</dbReference>
<evidence type="ECO:0000259" key="1">
    <source>
        <dbReference type="Pfam" id="PF13472"/>
    </source>
</evidence>
<comment type="caution">
    <text evidence="2">The sequence shown here is derived from an EMBL/GenBank/DDBJ whole genome shotgun (WGS) entry which is preliminary data.</text>
</comment>
<dbReference type="EMBL" id="WXEY01000013">
    <property type="protein sequence ID" value="MZP30415.1"/>
    <property type="molecule type" value="Genomic_DNA"/>
</dbReference>
<dbReference type="Pfam" id="PF13472">
    <property type="entry name" value="Lipase_GDSL_2"/>
    <property type="match status" value="1"/>
</dbReference>
<evidence type="ECO:0000313" key="3">
    <source>
        <dbReference type="Proteomes" id="UP000463470"/>
    </source>
</evidence>
<gene>
    <name evidence="2" type="ORF">GTO91_11895</name>
</gene>
<dbReference type="InterPro" id="IPR051532">
    <property type="entry name" value="Ester_Hydrolysis_Enzymes"/>
</dbReference>
<dbReference type="Proteomes" id="UP000463470">
    <property type="component" value="Unassembled WGS sequence"/>
</dbReference>
<dbReference type="SUPFAM" id="SSF52266">
    <property type="entry name" value="SGNH hydrolase"/>
    <property type="match status" value="1"/>
</dbReference>